<keyword evidence="2" id="KW-1185">Reference proteome</keyword>
<gene>
    <name evidence="1" type="ORF">DR999_PMT12204</name>
</gene>
<evidence type="ECO:0000313" key="2">
    <source>
        <dbReference type="Proteomes" id="UP000297703"/>
    </source>
</evidence>
<sequence>MRYWKQTGGQLPLMLYFLTHFKTSGISPIKSLRVNLPFAAPWSQTFLSLWTVLSRLRPLRVLAGCVFPFVFTLLRLSAGRCIYGVNVTGPDTQPQIIKCKSPLVNSQERLCSIS</sequence>
<proteinExistence type="predicted"/>
<evidence type="ECO:0000313" key="1">
    <source>
        <dbReference type="EMBL" id="TFK05194.1"/>
    </source>
</evidence>
<name>A0A4D9EFE9_9SAUR</name>
<dbReference type="Proteomes" id="UP000297703">
    <property type="component" value="Unassembled WGS sequence"/>
</dbReference>
<reference evidence="1 2" key="2">
    <citation type="submission" date="2019-04" db="EMBL/GenBank/DDBJ databases">
        <title>The genome sequence of big-headed turtle.</title>
        <authorList>
            <person name="Gong S."/>
        </authorList>
    </citation>
    <scope>NUCLEOTIDE SEQUENCE [LARGE SCALE GENOMIC DNA]</scope>
    <source>
        <strain evidence="1">DO16091913</strain>
        <tissue evidence="1">Muscle</tissue>
    </source>
</reference>
<organism evidence="1 2">
    <name type="scientific">Platysternon megacephalum</name>
    <name type="common">big-headed turtle</name>
    <dbReference type="NCBI Taxonomy" id="55544"/>
    <lineage>
        <taxon>Eukaryota</taxon>
        <taxon>Metazoa</taxon>
        <taxon>Chordata</taxon>
        <taxon>Craniata</taxon>
        <taxon>Vertebrata</taxon>
        <taxon>Euteleostomi</taxon>
        <taxon>Archelosauria</taxon>
        <taxon>Testudinata</taxon>
        <taxon>Testudines</taxon>
        <taxon>Cryptodira</taxon>
        <taxon>Durocryptodira</taxon>
        <taxon>Testudinoidea</taxon>
        <taxon>Platysternidae</taxon>
        <taxon>Platysternon</taxon>
    </lineage>
</organism>
<protein>
    <submittedName>
        <fullName evidence="1">Leucine-rich repeat-containing protein 58</fullName>
    </submittedName>
</protein>
<comment type="caution">
    <text evidence="1">The sequence shown here is derived from an EMBL/GenBank/DDBJ whole genome shotgun (WGS) entry which is preliminary data.</text>
</comment>
<reference evidence="1 2" key="1">
    <citation type="submission" date="2019-04" db="EMBL/GenBank/DDBJ databases">
        <title>Draft genome of the big-headed turtle Platysternon megacephalum.</title>
        <authorList>
            <person name="Gong S."/>
        </authorList>
    </citation>
    <scope>NUCLEOTIDE SEQUENCE [LARGE SCALE GENOMIC DNA]</scope>
    <source>
        <strain evidence="1">DO16091913</strain>
        <tissue evidence="1">Muscle</tissue>
    </source>
</reference>
<accession>A0A4D9EFE9</accession>
<dbReference type="AlphaFoldDB" id="A0A4D9EFE9"/>
<dbReference type="EMBL" id="QXTE01000119">
    <property type="protein sequence ID" value="TFK05194.1"/>
    <property type="molecule type" value="Genomic_DNA"/>
</dbReference>